<feature type="compositionally biased region" description="Polar residues" evidence="1">
    <location>
        <begin position="1110"/>
        <end position="1121"/>
    </location>
</feature>
<comment type="caution">
    <text evidence="2">The sequence shown here is derived from an EMBL/GenBank/DDBJ whole genome shotgun (WGS) entry which is preliminary data.</text>
</comment>
<evidence type="ECO:0000256" key="1">
    <source>
        <dbReference type="SAM" id="MobiDB-lite"/>
    </source>
</evidence>
<dbReference type="Proteomes" id="UP001159363">
    <property type="component" value="Chromosome 14"/>
</dbReference>
<organism evidence="2 3">
    <name type="scientific">Dryococelus australis</name>
    <dbReference type="NCBI Taxonomy" id="614101"/>
    <lineage>
        <taxon>Eukaryota</taxon>
        <taxon>Metazoa</taxon>
        <taxon>Ecdysozoa</taxon>
        <taxon>Arthropoda</taxon>
        <taxon>Hexapoda</taxon>
        <taxon>Insecta</taxon>
        <taxon>Pterygota</taxon>
        <taxon>Neoptera</taxon>
        <taxon>Polyneoptera</taxon>
        <taxon>Phasmatodea</taxon>
        <taxon>Verophasmatodea</taxon>
        <taxon>Anareolatae</taxon>
        <taxon>Phasmatidae</taxon>
        <taxon>Eurycanthinae</taxon>
        <taxon>Dryococelus</taxon>
    </lineage>
</organism>
<sequence length="1135" mass="125211">MCAGYSIRADRGKRPVSCRLLVKVRVALRSARTEDEHSAKRGLSGTIPLGTRGGYITVAELTPPSAKHNVDGSTFIDTTFVLKVPVYLELSPAFEAEKRGNDKGDTATRIKCPVTTKRRALNWGAVFSSHCVYLRDFERFVTKYNTLKKLVFILLSYTITSDFKGPRWSSGQTTYTPPPSTHLGEPGSIPGGVAPGFSHVGTMPDDVTGSRVFSGISRFPRPCIPALLHTIHLASSSSVVKTSMSRAAQISPLRTLLTSFIQFAQYSVTAETLARLGRRSDEAQGVRARVARIAPSPLDLGRGVPTGVHPTLRPVYHDAVPAYLYLFVAAFEAERCGSDKDHFATRIKYTIVVTGKAMNWLAVFSSCYVYLNRIRLERAFQKQASDTHNTLYDRVKRCRERRINIKASERVNVDVFMQNKRPCPNTATPYFIRPSVESDSKQSDVRGSFRPARIQRDNLTSRSFLRKSPTSVQSMSRQSQYSRVLQAPSRTVGFARRFHTLSSIHATNTSLAVVPQSPVVLHTSLRSRTPGEVASVTDCRPLGCGSIYSVLGRQLESSPTRVMRRGGLRCQPVSPEHSCIVANRIGNSSRREEVCDASKSRRCRYSRREAASHERIVPRRGEGEVGLRLQRGAAETAPAAARNNTLWLNIVLCTSATGAAVAERLARSPPTKVNRAPSLEGSRDFRKWESCRTMPLVGGFFRRSPVSPAPSFRCRSIFTSITLIGSQGPSKSIHSLTRAAVAERLACSPTTKAIQVEPPDGSPDFRMWDPCRMTPFPLPFHSGAAQTLASIPSAICEHPRRKNVNTTLAPRTHRHRPTGTKPSSRQFRHEEEDKPGQVYNTESLIICCPERSAIVHDRHFRNDDQPTATIQTKSNLKITSLCPLVAVAAEPSCATGWPVCCETGSLDSHNSQGVCKDKMHPDTYSSRWVRRWGSGGSRYSPVYVRCVVDANLSVGVGVCACVRYQARCFTVGIRHTSDIRCLTGRSYCKFPRRQINALLEYVPSNLLHIVWFVHGGDLKRQYSELQSSLYRERPIRHVAFHNGGPYSITGGSGMDVLTWGTLVVRLLASHLGEPSSIPDRVTGFSHVGIGLDDAPGRRARFPPAFYSGATPHSPQSPSSALKTSLLRAAQISSLT</sequence>
<protein>
    <submittedName>
        <fullName evidence="2">Uncharacterized protein</fullName>
    </submittedName>
</protein>
<gene>
    <name evidence="2" type="ORF">PR048_031287</name>
</gene>
<feature type="region of interest" description="Disordered" evidence="1">
    <location>
        <begin position="1102"/>
        <end position="1121"/>
    </location>
</feature>
<feature type="region of interest" description="Disordered" evidence="1">
    <location>
        <begin position="810"/>
        <end position="835"/>
    </location>
</feature>
<evidence type="ECO:0000313" key="3">
    <source>
        <dbReference type="Proteomes" id="UP001159363"/>
    </source>
</evidence>
<proteinExistence type="predicted"/>
<evidence type="ECO:0000313" key="2">
    <source>
        <dbReference type="EMBL" id="KAJ8867485.1"/>
    </source>
</evidence>
<accession>A0ABQ9G4T7</accession>
<name>A0ABQ9G4T7_9NEOP</name>
<dbReference type="EMBL" id="JARBHB010000015">
    <property type="protein sequence ID" value="KAJ8867485.1"/>
    <property type="molecule type" value="Genomic_DNA"/>
</dbReference>
<reference evidence="2 3" key="1">
    <citation type="submission" date="2023-02" db="EMBL/GenBank/DDBJ databases">
        <title>LHISI_Scaffold_Assembly.</title>
        <authorList>
            <person name="Stuart O.P."/>
            <person name="Cleave R."/>
            <person name="Magrath M.J.L."/>
            <person name="Mikheyev A.S."/>
        </authorList>
    </citation>
    <scope>NUCLEOTIDE SEQUENCE [LARGE SCALE GENOMIC DNA]</scope>
    <source>
        <strain evidence="2">Daus_M_001</strain>
        <tissue evidence="2">Leg muscle</tissue>
    </source>
</reference>
<keyword evidence="3" id="KW-1185">Reference proteome</keyword>